<sequence>MRRHVVTQSVGRFNVTGLRPAVESLRTALAHVQREQPAVYAALGTAGMLCCRLVRGSATAVSNHSWGTAIDFTLNGVLDRRGDGQVQVGLTLIASIMNQYGWYWGAAFRTEDAMHFEASRSLIAQWATQLR</sequence>
<keyword evidence="3" id="KW-1185">Reference proteome</keyword>
<dbReference type="SUPFAM" id="SSF55166">
    <property type="entry name" value="Hedgehog/DD-peptidase"/>
    <property type="match status" value="1"/>
</dbReference>
<dbReference type="Gene3D" id="3.30.1380.10">
    <property type="match status" value="1"/>
</dbReference>
<evidence type="ECO:0000313" key="2">
    <source>
        <dbReference type="EMBL" id="BBA35072.1"/>
    </source>
</evidence>
<evidence type="ECO:0000259" key="1">
    <source>
        <dbReference type="Pfam" id="PF13539"/>
    </source>
</evidence>
<dbReference type="Proteomes" id="UP000266313">
    <property type="component" value="Chromosome"/>
</dbReference>
<dbReference type="InterPro" id="IPR009045">
    <property type="entry name" value="Zn_M74/Hedgehog-like"/>
</dbReference>
<dbReference type="GO" id="GO:0008233">
    <property type="term" value="F:peptidase activity"/>
    <property type="evidence" value="ECO:0007669"/>
    <property type="project" value="InterPro"/>
</dbReference>
<gene>
    <name evidence="2" type="ORF">sS8_3129</name>
</gene>
<dbReference type="InterPro" id="IPR039561">
    <property type="entry name" value="Peptidase_M15C"/>
</dbReference>
<reference evidence="2 3" key="1">
    <citation type="submission" date="2016-12" db="EMBL/GenBank/DDBJ databases">
        <title>Genome sequencing of Methylocaldum marinum.</title>
        <authorList>
            <person name="Takeuchi M."/>
            <person name="Kamagata Y."/>
            <person name="Hiraoka S."/>
            <person name="Oshima K."/>
            <person name="Hattori M."/>
            <person name="Iwasaki W."/>
        </authorList>
    </citation>
    <scope>NUCLEOTIDE SEQUENCE [LARGE SCALE GENOMIC DNA]</scope>
    <source>
        <strain evidence="2 3">S8</strain>
    </source>
</reference>
<dbReference type="Pfam" id="PF13539">
    <property type="entry name" value="Peptidase_M15_4"/>
    <property type="match status" value="1"/>
</dbReference>
<proteinExistence type="predicted"/>
<dbReference type="KEGG" id="mmai:sS8_3129"/>
<dbReference type="AlphaFoldDB" id="A0A250KU18"/>
<feature type="domain" description="Peptidase M15C" evidence="1">
    <location>
        <begin position="56"/>
        <end position="117"/>
    </location>
</feature>
<protein>
    <submittedName>
        <fullName evidence="2">Putative peptidoglycan-binding domain-containing protein</fullName>
    </submittedName>
</protein>
<dbReference type="EMBL" id="AP017928">
    <property type="protein sequence ID" value="BBA35072.1"/>
    <property type="molecule type" value="Genomic_DNA"/>
</dbReference>
<evidence type="ECO:0000313" key="3">
    <source>
        <dbReference type="Proteomes" id="UP000266313"/>
    </source>
</evidence>
<accession>A0A250KU18</accession>
<name>A0A250KU18_9GAMM</name>
<organism evidence="2 3">
    <name type="scientific">Methylocaldum marinum</name>
    <dbReference type="NCBI Taxonomy" id="1432792"/>
    <lineage>
        <taxon>Bacteria</taxon>
        <taxon>Pseudomonadati</taxon>
        <taxon>Pseudomonadota</taxon>
        <taxon>Gammaproteobacteria</taxon>
        <taxon>Methylococcales</taxon>
        <taxon>Methylococcaceae</taxon>
        <taxon>Methylocaldum</taxon>
    </lineage>
</organism>